<organism evidence="1 2">
    <name type="scientific">Methylomonas fluvii</name>
    <dbReference type="NCBI Taxonomy" id="1854564"/>
    <lineage>
        <taxon>Bacteria</taxon>
        <taxon>Pseudomonadati</taxon>
        <taxon>Pseudomonadota</taxon>
        <taxon>Gammaproteobacteria</taxon>
        <taxon>Methylococcales</taxon>
        <taxon>Methylococcaceae</taxon>
        <taxon>Methylomonas</taxon>
    </lineage>
</organism>
<keyword evidence="2" id="KW-1185">Reference proteome</keyword>
<proteinExistence type="predicted"/>
<dbReference type="Proteomes" id="UP000641152">
    <property type="component" value="Unassembled WGS sequence"/>
</dbReference>
<gene>
    <name evidence="1" type="ORF">EBB_13410</name>
</gene>
<evidence type="ECO:0000313" key="1">
    <source>
        <dbReference type="EMBL" id="MBD9361507.1"/>
    </source>
</evidence>
<dbReference type="RefSeq" id="WP_192394321.1">
    <property type="nucleotide sequence ID" value="NZ_CAJHIU010000002.1"/>
</dbReference>
<sequence>MGDIKWNDWLSREQITLDDCLLLAMGENPNTADINTKWWQDLSGDEYRERQTEAVQWFESNELKARKINNNGSVEYKNIAPLNFFSLARSNNLALPESLHDYLDNQDKLKCVTWCGEIHPP</sequence>
<evidence type="ECO:0000313" key="2">
    <source>
        <dbReference type="Proteomes" id="UP000641152"/>
    </source>
</evidence>
<accession>A0ABR9DHY6</accession>
<reference evidence="1 2" key="1">
    <citation type="submission" date="2020-09" db="EMBL/GenBank/DDBJ databases">
        <title>Methylomonas albis sp. nov. and Methylomonas fluvii sp. nov.: Two cold-adapted methanotrophs from the River Elbe and an amended description of Methylovulum psychrotolerans strain Eb1.</title>
        <authorList>
            <person name="Bussmann I.K."/>
            <person name="Klings K.-W."/>
            <person name="Warnstedt J."/>
            <person name="Hoppert M."/>
            <person name="Saborowski A."/>
            <person name="Horn F."/>
            <person name="Liebner S."/>
        </authorList>
    </citation>
    <scope>NUCLEOTIDE SEQUENCE [LARGE SCALE GENOMIC DNA]</scope>
    <source>
        <strain evidence="1 2">EbB</strain>
    </source>
</reference>
<protein>
    <submittedName>
        <fullName evidence="1">Uncharacterized protein</fullName>
    </submittedName>
</protein>
<name>A0ABR9DHY6_9GAMM</name>
<dbReference type="EMBL" id="JACXST010000002">
    <property type="protein sequence ID" value="MBD9361507.1"/>
    <property type="molecule type" value="Genomic_DNA"/>
</dbReference>
<comment type="caution">
    <text evidence="1">The sequence shown here is derived from an EMBL/GenBank/DDBJ whole genome shotgun (WGS) entry which is preliminary data.</text>
</comment>